<dbReference type="OMA" id="KEHVPHQ"/>
<dbReference type="Pfam" id="PF25147">
    <property type="entry name" value="Ribophorin_II_C"/>
    <property type="match status" value="1"/>
</dbReference>
<dbReference type="InterPro" id="IPR056790">
    <property type="entry name" value="Ribophorin_II_C"/>
</dbReference>
<dbReference type="KEGG" id="msym:MSY001_1596"/>
<dbReference type="RefSeq" id="XP_018740170.1">
    <property type="nucleotide sequence ID" value="XM_018883407.1"/>
</dbReference>
<evidence type="ECO:0000313" key="3">
    <source>
        <dbReference type="Proteomes" id="UP000186303"/>
    </source>
</evidence>
<sequence>MAARAVVAAVALLLCSIWSVAASLAYDIRDAKLTVSSFDGASRFRKSFDGKASVPTTPELLTLEADDVIKLSFSTILSTGEKATGDFLPHQAWVVISDVTDKESSDSVWPLRVRGATASATWSLRVDRMSESLKQTIVKQGVDHPLRMHLVLASFPSNSNSVVEPLQLLLLDLQFTSAIASRFASALSNSLRSKAEREDGFYPWPANQHTFQMEPWQSMPPKLVSLLAAFLVLSLPWTVLLTIWHRIVKNVRAPKTMVALFLVSVYVIELGAVLHWVGVTPWVVFPAMGAVSIGAVLTGRGALTPFLARNA</sequence>
<keyword evidence="3" id="KW-1185">Reference proteome</keyword>
<dbReference type="EMBL" id="LT671825">
    <property type="protein sequence ID" value="SHO79016.1"/>
    <property type="molecule type" value="Genomic_DNA"/>
</dbReference>
<dbReference type="OrthoDB" id="432292at2759"/>
<protein>
    <recommendedName>
        <fullName evidence="1">Ribophorin II C-terminal domain-containing protein</fullName>
    </recommendedName>
</protein>
<dbReference type="STRING" id="1230383.M5E887"/>
<dbReference type="Proteomes" id="UP000186303">
    <property type="component" value="Chromosome 5"/>
</dbReference>
<gene>
    <name evidence="2" type="ORF">MSYG_3365</name>
</gene>
<feature type="domain" description="Ribophorin II C-terminal" evidence="1">
    <location>
        <begin position="217"/>
        <end position="306"/>
    </location>
</feature>
<dbReference type="AlphaFoldDB" id="M5E887"/>
<accession>M5E887</accession>
<proteinExistence type="predicted"/>
<evidence type="ECO:0000259" key="1">
    <source>
        <dbReference type="Pfam" id="PF25147"/>
    </source>
</evidence>
<reference evidence="3" key="1">
    <citation type="journal article" date="2017" name="Nucleic Acids Res.">
        <title>Proteogenomics produces comprehensive and highly accurate protein-coding gene annotation in a complete genome assembly of Malassezia sympodialis.</title>
        <authorList>
            <person name="Zhu Y."/>
            <person name="Engstroem P.G."/>
            <person name="Tellgren-Roth C."/>
            <person name="Baudo C.D."/>
            <person name="Kennell J.C."/>
            <person name="Sun S."/>
            <person name="Billmyre R.B."/>
            <person name="Schroeder M.S."/>
            <person name="Andersson A."/>
            <person name="Holm T."/>
            <person name="Sigurgeirsson B."/>
            <person name="Wu G."/>
            <person name="Sankaranarayanan S.R."/>
            <person name="Siddharthan R."/>
            <person name="Sanyal K."/>
            <person name="Lundeberg J."/>
            <person name="Nystedt B."/>
            <person name="Boekhout T."/>
            <person name="Dawson T.L. Jr."/>
            <person name="Heitman J."/>
            <person name="Scheynius A."/>
            <person name="Lehtioe J."/>
        </authorList>
    </citation>
    <scope>NUCLEOTIDE SEQUENCE [LARGE SCALE GENOMIC DNA]</scope>
    <source>
        <strain evidence="3">ATCC 42132</strain>
    </source>
</reference>
<dbReference type="HOGENOM" id="CLU_045721_0_0_1"/>
<dbReference type="VEuPathDB" id="FungiDB:MSYG_3365"/>
<name>M5E887_MALS4</name>
<organism evidence="2 3">
    <name type="scientific">Malassezia sympodialis (strain ATCC 42132)</name>
    <name type="common">Atopic eczema-associated yeast</name>
    <dbReference type="NCBI Taxonomy" id="1230383"/>
    <lineage>
        <taxon>Eukaryota</taxon>
        <taxon>Fungi</taxon>
        <taxon>Dikarya</taxon>
        <taxon>Basidiomycota</taxon>
        <taxon>Ustilaginomycotina</taxon>
        <taxon>Malasseziomycetes</taxon>
        <taxon>Malasseziales</taxon>
        <taxon>Malasseziaceae</taxon>
        <taxon>Malassezia</taxon>
    </lineage>
</organism>
<evidence type="ECO:0000313" key="2">
    <source>
        <dbReference type="EMBL" id="SHO79016.1"/>
    </source>
</evidence>